<evidence type="ECO:0000256" key="1">
    <source>
        <dbReference type="ARBA" id="ARBA00004236"/>
    </source>
</evidence>
<dbReference type="PANTHER" id="PTHR30460:SF0">
    <property type="entry name" value="MODERATE CONDUCTANCE MECHANOSENSITIVE CHANNEL YBIO"/>
    <property type="match status" value="1"/>
</dbReference>
<name>A0A645BRB6_9ZZZZ</name>
<keyword evidence="2" id="KW-1003">Cell membrane</keyword>
<dbReference type="Gene3D" id="3.30.70.100">
    <property type="match status" value="1"/>
</dbReference>
<dbReference type="Pfam" id="PF00924">
    <property type="entry name" value="MS_channel_2nd"/>
    <property type="match status" value="1"/>
</dbReference>
<feature type="domain" description="Mechanosensitive ion channel MscS" evidence="3">
    <location>
        <begin position="2"/>
        <end position="38"/>
    </location>
</feature>
<dbReference type="SUPFAM" id="SSF82689">
    <property type="entry name" value="Mechanosensitive channel protein MscS (YggB), C-terminal domain"/>
    <property type="match status" value="1"/>
</dbReference>
<evidence type="ECO:0000259" key="3">
    <source>
        <dbReference type="Pfam" id="PF00924"/>
    </source>
</evidence>
<evidence type="ECO:0000256" key="2">
    <source>
        <dbReference type="ARBA" id="ARBA00022475"/>
    </source>
</evidence>
<organism evidence="5">
    <name type="scientific">bioreactor metagenome</name>
    <dbReference type="NCBI Taxonomy" id="1076179"/>
    <lineage>
        <taxon>unclassified sequences</taxon>
        <taxon>metagenomes</taxon>
        <taxon>ecological metagenomes</taxon>
    </lineage>
</organism>
<comment type="subcellular location">
    <subcellularLocation>
        <location evidence="1">Cell membrane</location>
    </subcellularLocation>
</comment>
<reference evidence="5" key="1">
    <citation type="submission" date="2019-08" db="EMBL/GenBank/DDBJ databases">
        <authorList>
            <person name="Kucharzyk K."/>
            <person name="Murdoch R.W."/>
            <person name="Higgins S."/>
            <person name="Loffler F."/>
        </authorList>
    </citation>
    <scope>NUCLEOTIDE SEQUENCE</scope>
</reference>
<dbReference type="InterPro" id="IPR045276">
    <property type="entry name" value="YbiO_bact"/>
</dbReference>
<accession>A0A645BRB6</accession>
<keyword evidence="2" id="KW-0472">Membrane</keyword>
<comment type="caution">
    <text evidence="5">The sequence shown here is derived from an EMBL/GenBank/DDBJ whole genome shotgun (WGS) entry which is preliminary data.</text>
</comment>
<dbReference type="InterPro" id="IPR006685">
    <property type="entry name" value="MscS_channel_2nd"/>
</dbReference>
<dbReference type="PANTHER" id="PTHR30460">
    <property type="entry name" value="MODERATE CONDUCTANCE MECHANOSENSITIVE CHANNEL YBIO"/>
    <property type="match status" value="1"/>
</dbReference>
<dbReference type="Pfam" id="PF21082">
    <property type="entry name" value="MS_channel_3rd"/>
    <property type="match status" value="1"/>
</dbReference>
<dbReference type="Gene3D" id="2.30.30.60">
    <property type="match status" value="1"/>
</dbReference>
<dbReference type="GO" id="GO:0008381">
    <property type="term" value="F:mechanosensitive monoatomic ion channel activity"/>
    <property type="evidence" value="ECO:0007669"/>
    <property type="project" value="InterPro"/>
</dbReference>
<dbReference type="AlphaFoldDB" id="A0A645BRB6"/>
<evidence type="ECO:0000259" key="4">
    <source>
        <dbReference type="Pfam" id="PF21082"/>
    </source>
</evidence>
<gene>
    <name evidence="5" type="primary">mscS_22</name>
    <name evidence="5" type="ORF">SDC9_114790</name>
</gene>
<evidence type="ECO:0000313" key="5">
    <source>
        <dbReference type="EMBL" id="MPM67865.1"/>
    </source>
</evidence>
<dbReference type="EMBL" id="VSSQ01021932">
    <property type="protein sequence ID" value="MPM67865.1"/>
    <property type="molecule type" value="Genomic_DNA"/>
</dbReference>
<protein>
    <submittedName>
        <fullName evidence="5">Small-conductance mechanosensitive channel</fullName>
    </submittedName>
</protein>
<feature type="domain" description="Mechanosensitive ion channel MscS C-terminal" evidence="4">
    <location>
        <begin position="44"/>
        <end position="127"/>
    </location>
</feature>
<dbReference type="InterPro" id="IPR011066">
    <property type="entry name" value="MscS_channel_C_sf"/>
</dbReference>
<proteinExistence type="predicted"/>
<dbReference type="InterPro" id="IPR023408">
    <property type="entry name" value="MscS_beta-dom_sf"/>
</dbReference>
<sequence length="135" mass="14660">MAGIVEEIGFRVTKLRDANGVLHIIPHGAIARISNHTRGHMVATVNVSVSYQADIDKVLALLDNACSDVGKVMTEVLDGPKVVGLVDLRPGEIIIRITAKTVPLEQVKVETALRYKIKLLFDEAEIPLPTTSAIR</sequence>
<dbReference type="InterPro" id="IPR049278">
    <property type="entry name" value="MS_channel_C"/>
</dbReference>
<dbReference type="GO" id="GO:0005886">
    <property type="term" value="C:plasma membrane"/>
    <property type="evidence" value="ECO:0007669"/>
    <property type="project" value="UniProtKB-SubCell"/>
</dbReference>